<dbReference type="AlphaFoldDB" id="A0AAD5DTB2"/>
<proteinExistence type="predicted"/>
<dbReference type="Proteomes" id="UP001205105">
    <property type="component" value="Unassembled WGS sequence"/>
</dbReference>
<dbReference type="PRINTS" id="PR00413">
    <property type="entry name" value="HADHALOGNASE"/>
</dbReference>
<dbReference type="InterPro" id="IPR006439">
    <property type="entry name" value="HAD-SF_hydro_IA"/>
</dbReference>
<dbReference type="NCBIfam" id="TIGR01509">
    <property type="entry name" value="HAD-SF-IA-v3"/>
    <property type="match status" value="1"/>
</dbReference>
<protein>
    <submittedName>
        <fullName evidence="1">Uncharacterized protein</fullName>
    </submittedName>
</protein>
<keyword evidence="2" id="KW-1185">Reference proteome</keyword>
<organism evidence="1 2">
    <name type="scientific">Chlorella ohadii</name>
    <dbReference type="NCBI Taxonomy" id="2649997"/>
    <lineage>
        <taxon>Eukaryota</taxon>
        <taxon>Viridiplantae</taxon>
        <taxon>Chlorophyta</taxon>
        <taxon>core chlorophytes</taxon>
        <taxon>Trebouxiophyceae</taxon>
        <taxon>Chlorellales</taxon>
        <taxon>Chlorellaceae</taxon>
        <taxon>Chlorella clade</taxon>
        <taxon>Chlorella</taxon>
    </lineage>
</organism>
<name>A0AAD5DTB2_9CHLO</name>
<dbReference type="InterPro" id="IPR036412">
    <property type="entry name" value="HAD-like_sf"/>
</dbReference>
<dbReference type="Pfam" id="PF00702">
    <property type="entry name" value="Hydrolase"/>
    <property type="match status" value="1"/>
</dbReference>
<sequence length="157" mass="17459">MERGQLSSHEFYELVRDKSGLQVDYQTFSELYADIFTPIEPLIAQQQLLAAAGWPTYLLSNCSALHIDDCRRRHAFMGGFTGLCLSYEVRSFKPDPEIYAAAEQLAGCSGPDLVFIDDKEENAAAAAARGWRAIHHTSVPDTLRQLQELGLPVVDGR</sequence>
<dbReference type="PANTHER" id="PTHR43611">
    <property type="entry name" value="ALPHA-D-GLUCOSE 1-PHOSPHATE PHOSPHATASE"/>
    <property type="match status" value="1"/>
</dbReference>
<dbReference type="CDD" id="cd02603">
    <property type="entry name" value="HAD_sEH-N_like"/>
    <property type="match status" value="1"/>
</dbReference>
<gene>
    <name evidence="1" type="ORF">COHA_004420</name>
</gene>
<accession>A0AAD5DTB2</accession>
<evidence type="ECO:0000313" key="1">
    <source>
        <dbReference type="EMBL" id="KAI7841891.1"/>
    </source>
</evidence>
<dbReference type="SUPFAM" id="SSF56784">
    <property type="entry name" value="HAD-like"/>
    <property type="match status" value="1"/>
</dbReference>
<dbReference type="Gene3D" id="3.40.50.1000">
    <property type="entry name" value="HAD superfamily/HAD-like"/>
    <property type="match status" value="1"/>
</dbReference>
<dbReference type="InterPro" id="IPR023214">
    <property type="entry name" value="HAD_sf"/>
</dbReference>
<evidence type="ECO:0000313" key="2">
    <source>
        <dbReference type="Proteomes" id="UP001205105"/>
    </source>
</evidence>
<comment type="caution">
    <text evidence="1">The sequence shown here is derived from an EMBL/GenBank/DDBJ whole genome shotgun (WGS) entry which is preliminary data.</text>
</comment>
<reference evidence="1" key="1">
    <citation type="submission" date="2020-11" db="EMBL/GenBank/DDBJ databases">
        <title>Chlorella ohadii genome sequencing and assembly.</title>
        <authorList>
            <person name="Murik O."/>
            <person name="Treves H."/>
            <person name="Kedem I."/>
            <person name="Shotland Y."/>
            <person name="Kaplan A."/>
        </authorList>
    </citation>
    <scope>NUCLEOTIDE SEQUENCE</scope>
    <source>
        <strain evidence="1">1</strain>
    </source>
</reference>
<dbReference type="PANTHER" id="PTHR43611:SF3">
    <property type="entry name" value="FLAVIN MONONUCLEOTIDE HYDROLASE 1, CHLOROPLATIC"/>
    <property type="match status" value="1"/>
</dbReference>
<dbReference type="EMBL" id="JADXDR010000058">
    <property type="protein sequence ID" value="KAI7841891.1"/>
    <property type="molecule type" value="Genomic_DNA"/>
</dbReference>